<keyword evidence="1" id="KW-1185">Reference proteome</keyword>
<sequence length="94" mass="10760">MESAALDDDNQQLSATKILSAGACMCVEIDRDVPEREERLEFYNKCPSCRPGRRNIRGEGVFKRIWNGIRRAGRGFKSVARGIRNKFRRTTPDD</sequence>
<protein>
    <submittedName>
        <fullName evidence="2">Uncharacterized protein</fullName>
    </submittedName>
</protein>
<accession>A0A915IK30</accession>
<evidence type="ECO:0000313" key="1">
    <source>
        <dbReference type="Proteomes" id="UP000887565"/>
    </source>
</evidence>
<proteinExistence type="predicted"/>
<dbReference type="Proteomes" id="UP000887565">
    <property type="component" value="Unplaced"/>
</dbReference>
<dbReference type="WBParaSite" id="nRc.2.0.1.t14224-RA">
    <property type="protein sequence ID" value="nRc.2.0.1.t14224-RA"/>
    <property type="gene ID" value="nRc.2.0.1.g14224"/>
</dbReference>
<reference evidence="2" key="1">
    <citation type="submission" date="2022-11" db="UniProtKB">
        <authorList>
            <consortium name="WormBaseParasite"/>
        </authorList>
    </citation>
    <scope>IDENTIFICATION</scope>
</reference>
<organism evidence="1 2">
    <name type="scientific">Romanomermis culicivorax</name>
    <name type="common">Nematode worm</name>
    <dbReference type="NCBI Taxonomy" id="13658"/>
    <lineage>
        <taxon>Eukaryota</taxon>
        <taxon>Metazoa</taxon>
        <taxon>Ecdysozoa</taxon>
        <taxon>Nematoda</taxon>
        <taxon>Enoplea</taxon>
        <taxon>Dorylaimia</taxon>
        <taxon>Mermithida</taxon>
        <taxon>Mermithoidea</taxon>
        <taxon>Mermithidae</taxon>
        <taxon>Romanomermis</taxon>
    </lineage>
</organism>
<name>A0A915IK30_ROMCU</name>
<evidence type="ECO:0000313" key="2">
    <source>
        <dbReference type="WBParaSite" id="nRc.2.0.1.t14224-RA"/>
    </source>
</evidence>
<dbReference type="AlphaFoldDB" id="A0A915IK30"/>